<feature type="compositionally biased region" description="Basic residues" evidence="4">
    <location>
        <begin position="255"/>
        <end position="278"/>
    </location>
</feature>
<reference evidence="6" key="1">
    <citation type="submission" date="2022-08" db="UniProtKB">
        <authorList>
            <consortium name="EnsemblMetazoa"/>
        </authorList>
    </citation>
    <scope>IDENTIFICATION</scope>
    <source>
        <strain evidence="6">Israel</strain>
    </source>
</reference>
<dbReference type="PANTHER" id="PTHR14369:SF0">
    <property type="entry name" value="SURFEIT LOCUS PROTEIN 6"/>
    <property type="match status" value="1"/>
</dbReference>
<feature type="compositionally biased region" description="Basic and acidic residues" evidence="4">
    <location>
        <begin position="240"/>
        <end position="254"/>
    </location>
</feature>
<dbReference type="Pfam" id="PF04935">
    <property type="entry name" value="SURF6"/>
    <property type="match status" value="1"/>
</dbReference>
<accession>A0A1B0DJ34</accession>
<dbReference type="PANTHER" id="PTHR14369">
    <property type="entry name" value="SURFEIT LOCUS PROTEIN 6"/>
    <property type="match status" value="1"/>
</dbReference>
<dbReference type="GO" id="GO:0003677">
    <property type="term" value="F:DNA binding"/>
    <property type="evidence" value="ECO:0007669"/>
    <property type="project" value="TreeGrafter"/>
</dbReference>
<keyword evidence="3" id="KW-0539">Nucleus</keyword>
<dbReference type="Proteomes" id="UP000092462">
    <property type="component" value="Unassembled WGS sequence"/>
</dbReference>
<dbReference type="InterPro" id="IPR007019">
    <property type="entry name" value="SURF6"/>
</dbReference>
<evidence type="ECO:0000313" key="6">
    <source>
        <dbReference type="EnsemblMetazoa" id="PPAI008171-PA"/>
    </source>
</evidence>
<feature type="domain" description="Ribosomal RNA-processing protein 14/surfeit locus protein 6 C-terminal" evidence="5">
    <location>
        <begin position="78"/>
        <end position="266"/>
    </location>
</feature>
<dbReference type="AlphaFoldDB" id="A0A1B0DJ34"/>
<evidence type="ECO:0000256" key="4">
    <source>
        <dbReference type="SAM" id="MobiDB-lite"/>
    </source>
</evidence>
<dbReference type="GO" id="GO:0042274">
    <property type="term" value="P:ribosomal small subunit biogenesis"/>
    <property type="evidence" value="ECO:0007669"/>
    <property type="project" value="TreeGrafter"/>
</dbReference>
<organism evidence="6 7">
    <name type="scientific">Phlebotomus papatasi</name>
    <name type="common">Sandfly</name>
    <dbReference type="NCBI Taxonomy" id="29031"/>
    <lineage>
        <taxon>Eukaryota</taxon>
        <taxon>Metazoa</taxon>
        <taxon>Ecdysozoa</taxon>
        <taxon>Arthropoda</taxon>
        <taxon>Hexapoda</taxon>
        <taxon>Insecta</taxon>
        <taxon>Pterygota</taxon>
        <taxon>Neoptera</taxon>
        <taxon>Endopterygota</taxon>
        <taxon>Diptera</taxon>
        <taxon>Nematocera</taxon>
        <taxon>Psychodoidea</taxon>
        <taxon>Psychodidae</taxon>
        <taxon>Phlebotomus</taxon>
        <taxon>Phlebotomus</taxon>
    </lineage>
</organism>
<proteinExistence type="inferred from homology"/>
<evidence type="ECO:0000256" key="2">
    <source>
        <dbReference type="ARBA" id="ARBA00005904"/>
    </source>
</evidence>
<feature type="compositionally biased region" description="Low complexity" evidence="4">
    <location>
        <begin position="62"/>
        <end position="75"/>
    </location>
</feature>
<evidence type="ECO:0000256" key="1">
    <source>
        <dbReference type="ARBA" id="ARBA00004123"/>
    </source>
</evidence>
<dbReference type="VEuPathDB" id="VectorBase:PPAI008171"/>
<dbReference type="InterPro" id="IPR029190">
    <property type="entry name" value="Rrp14/SURF6_C"/>
</dbReference>
<feature type="compositionally biased region" description="Basic residues" evidence="4">
    <location>
        <begin position="223"/>
        <end position="239"/>
    </location>
</feature>
<comment type="subcellular location">
    <subcellularLocation>
        <location evidence="1">Nucleus</location>
    </subcellularLocation>
</comment>
<evidence type="ECO:0000256" key="3">
    <source>
        <dbReference type="ARBA" id="ARBA00023242"/>
    </source>
</evidence>
<dbReference type="EnsemblMetazoa" id="PPAI008171-RA">
    <property type="protein sequence ID" value="PPAI008171-PA"/>
    <property type="gene ID" value="PPAI008171"/>
</dbReference>
<comment type="similarity">
    <text evidence="2">Belongs to the SURF6 family.</text>
</comment>
<dbReference type="EMBL" id="AJVK01006195">
    <property type="status" value="NOT_ANNOTATED_CDS"/>
    <property type="molecule type" value="Genomic_DNA"/>
</dbReference>
<name>A0A1B0DJ34_PHLPP</name>
<dbReference type="VEuPathDB" id="VectorBase:PPAPM1_012654"/>
<dbReference type="GO" id="GO:0003723">
    <property type="term" value="F:RNA binding"/>
    <property type="evidence" value="ECO:0007669"/>
    <property type="project" value="TreeGrafter"/>
</dbReference>
<feature type="region of interest" description="Disordered" evidence="4">
    <location>
        <begin position="218"/>
        <end position="278"/>
    </location>
</feature>
<sequence length="278" mass="31911">MVLNRKKLKELLAAENTFVSNLLLLCDVPDPDNTEEDVLDTPGDPKKLKKFKLMLKKSPAELKAAAEATSSSTEFTKNRKTKNPKQKKDKALKKEKKQKNKKSKIPSAVPEKITVKQEVKTEVKEEKGTEGPKFNQGEKIIFNKIDFSSAKKTKGGIRNPEKALEKLNETKTKIRKMMEAGETDKALTVKSDLAWKKAFDKNEGRKVKDNKFVLKKSIDRRDAQKKKSSRQWQERKKKVQEKIEARAKQVEENKKKKSQDKLKKKVKRLAKRGKIVNV</sequence>
<dbReference type="GO" id="GO:0005730">
    <property type="term" value="C:nucleolus"/>
    <property type="evidence" value="ECO:0007669"/>
    <property type="project" value="TreeGrafter"/>
</dbReference>
<protein>
    <recommendedName>
        <fullName evidence="5">Ribosomal RNA-processing protein 14/surfeit locus protein 6 C-terminal domain-containing protein</fullName>
    </recommendedName>
</protein>
<feature type="compositionally biased region" description="Basic and acidic residues" evidence="4">
    <location>
        <begin position="113"/>
        <end position="130"/>
    </location>
</feature>
<keyword evidence="7" id="KW-1185">Reference proteome</keyword>
<feature type="region of interest" description="Disordered" evidence="4">
    <location>
        <begin position="62"/>
        <end position="135"/>
    </location>
</feature>
<evidence type="ECO:0000313" key="7">
    <source>
        <dbReference type="Proteomes" id="UP000092462"/>
    </source>
</evidence>
<evidence type="ECO:0000259" key="5">
    <source>
        <dbReference type="Pfam" id="PF04935"/>
    </source>
</evidence>
<feature type="compositionally biased region" description="Basic residues" evidence="4">
    <location>
        <begin position="78"/>
        <end position="104"/>
    </location>
</feature>
<dbReference type="GO" id="GO:0042273">
    <property type="term" value="P:ribosomal large subunit biogenesis"/>
    <property type="evidence" value="ECO:0007669"/>
    <property type="project" value="TreeGrafter"/>
</dbReference>